<keyword evidence="6" id="KW-1185">Reference proteome</keyword>
<keyword evidence="3" id="KW-0677">Repeat</keyword>
<evidence type="ECO:0000256" key="3">
    <source>
        <dbReference type="ARBA" id="ARBA00022737"/>
    </source>
</evidence>
<dbReference type="Pfam" id="PF01419">
    <property type="entry name" value="Jacalin"/>
    <property type="match status" value="2"/>
</dbReference>
<dbReference type="PANTHER" id="PTHR47293">
    <property type="entry name" value="JACALIN-RELATED LECTIN 3"/>
    <property type="match status" value="1"/>
</dbReference>
<name>A0ABD0ZNK2_CARAN</name>
<gene>
    <name evidence="5" type="ORF">V5N11_027042</name>
</gene>
<dbReference type="SMART" id="SM00915">
    <property type="entry name" value="Jacalin"/>
    <property type="match status" value="1"/>
</dbReference>
<dbReference type="SUPFAM" id="SSF51101">
    <property type="entry name" value="Mannose-binding lectins"/>
    <property type="match status" value="2"/>
</dbReference>
<dbReference type="InterPro" id="IPR036404">
    <property type="entry name" value="Jacalin-like_lectin_dom_sf"/>
</dbReference>
<dbReference type="GO" id="GO:0030246">
    <property type="term" value="F:carbohydrate binding"/>
    <property type="evidence" value="ECO:0007669"/>
    <property type="project" value="UniProtKB-KW"/>
</dbReference>
<dbReference type="InterPro" id="IPR001229">
    <property type="entry name" value="Jacalin-like_lectin_dom"/>
</dbReference>
<proteinExistence type="inferred from homology"/>
<dbReference type="PANTHER" id="PTHR47293:SF11">
    <property type="entry name" value="JACALIN-RELATED LECTIN 12-RELATED"/>
    <property type="match status" value="1"/>
</dbReference>
<accession>A0ABD0ZNK2</accession>
<protein>
    <submittedName>
        <fullName evidence="5">Jacalin-related lectin 14</fullName>
    </submittedName>
</protein>
<reference evidence="5 6" key="1">
    <citation type="submission" date="2024-04" db="EMBL/GenBank/DDBJ databases">
        <title>Genome assembly C_amara_ONT_v2.</title>
        <authorList>
            <person name="Yant L."/>
            <person name="Moore C."/>
            <person name="Slenker M."/>
        </authorList>
    </citation>
    <scope>NUCLEOTIDE SEQUENCE [LARGE SCALE GENOMIC DNA]</scope>
    <source>
        <tissue evidence="5">Leaf</tissue>
    </source>
</reference>
<evidence type="ECO:0000259" key="4">
    <source>
        <dbReference type="PROSITE" id="PS51752"/>
    </source>
</evidence>
<comment type="caution">
    <text evidence="5">The sequence shown here is derived from an EMBL/GenBank/DDBJ whole genome shotgun (WGS) entry which is preliminary data.</text>
</comment>
<evidence type="ECO:0000313" key="6">
    <source>
        <dbReference type="Proteomes" id="UP001558713"/>
    </source>
</evidence>
<evidence type="ECO:0000256" key="2">
    <source>
        <dbReference type="ARBA" id="ARBA00022734"/>
    </source>
</evidence>
<dbReference type="AlphaFoldDB" id="A0ABD0ZNK2"/>
<feature type="domain" description="Jacalin-type lectin" evidence="4">
    <location>
        <begin position="1"/>
        <end position="38"/>
    </location>
</feature>
<evidence type="ECO:0000256" key="1">
    <source>
        <dbReference type="ARBA" id="ARBA00006568"/>
    </source>
</evidence>
<dbReference type="PROSITE" id="PS51752">
    <property type="entry name" value="JACALIN_LECTIN"/>
    <property type="match status" value="2"/>
</dbReference>
<organism evidence="5 6">
    <name type="scientific">Cardamine amara subsp. amara</name>
    <dbReference type="NCBI Taxonomy" id="228776"/>
    <lineage>
        <taxon>Eukaryota</taxon>
        <taxon>Viridiplantae</taxon>
        <taxon>Streptophyta</taxon>
        <taxon>Embryophyta</taxon>
        <taxon>Tracheophyta</taxon>
        <taxon>Spermatophyta</taxon>
        <taxon>Magnoliopsida</taxon>
        <taxon>eudicotyledons</taxon>
        <taxon>Gunneridae</taxon>
        <taxon>Pentapetalae</taxon>
        <taxon>rosids</taxon>
        <taxon>malvids</taxon>
        <taxon>Brassicales</taxon>
        <taxon>Brassicaceae</taxon>
        <taxon>Cardamineae</taxon>
        <taxon>Cardamine</taxon>
    </lineage>
</organism>
<feature type="domain" description="Jacalin-type lectin" evidence="4">
    <location>
        <begin position="41"/>
        <end position="172"/>
    </location>
</feature>
<dbReference type="Gene3D" id="2.100.10.30">
    <property type="entry name" value="Jacalin-like lectin domain"/>
    <property type="match status" value="2"/>
</dbReference>
<sequence>MGYEHGKNFSLAEKGKKIIGFHGYAEKNLISLGPYFTTISISKSECCGDIGDCYWDDGVYESIKRFVQCQHEYVDYMIFVLAYYLKNLILLQFELYYPDEFITAVDGTFKGAPLIKRILSLVFKTSKGRISPTFGSISGTRLVLEKKGYARVGFHGWTIFYSLSAIGGYFSLLPLHPTVEQLEARGYDRGATWNN</sequence>
<comment type="similarity">
    <text evidence="1">Belongs to the jacalin lectin family.</text>
</comment>
<evidence type="ECO:0000313" key="5">
    <source>
        <dbReference type="EMBL" id="KAL1196234.1"/>
    </source>
</evidence>
<dbReference type="EMBL" id="JBANAX010000706">
    <property type="protein sequence ID" value="KAL1196234.1"/>
    <property type="molecule type" value="Genomic_DNA"/>
</dbReference>
<keyword evidence="2" id="KW-0430">Lectin</keyword>
<dbReference type="Proteomes" id="UP001558713">
    <property type="component" value="Unassembled WGS sequence"/>
</dbReference>